<dbReference type="AlphaFoldDB" id="A0A7Y9ZHK3"/>
<keyword evidence="1" id="KW-0472">Membrane</keyword>
<dbReference type="GO" id="GO:0043831">
    <property type="term" value="F:thiosulfate dehydrogenase (quinone) activity"/>
    <property type="evidence" value="ECO:0007669"/>
    <property type="project" value="UniProtKB-EC"/>
</dbReference>
<accession>A0A7Y9ZHK3</accession>
<dbReference type="EMBL" id="JACBZM010000001">
    <property type="protein sequence ID" value="NYI45597.1"/>
    <property type="molecule type" value="Genomic_DNA"/>
</dbReference>
<evidence type="ECO:0000256" key="1">
    <source>
        <dbReference type="SAM" id="Phobius"/>
    </source>
</evidence>
<proteinExistence type="predicted"/>
<comment type="caution">
    <text evidence="2">The sequence shown here is derived from an EMBL/GenBank/DDBJ whole genome shotgun (WGS) entry which is preliminary data.</text>
</comment>
<gene>
    <name evidence="2" type="ORF">BJ993_002677</name>
</gene>
<keyword evidence="1" id="KW-0812">Transmembrane</keyword>
<dbReference type="EC" id="1.8.5.2" evidence="2"/>
<reference evidence="2 3" key="1">
    <citation type="submission" date="2020-07" db="EMBL/GenBank/DDBJ databases">
        <title>Sequencing the genomes of 1000 actinobacteria strains.</title>
        <authorList>
            <person name="Klenk H.-P."/>
        </authorList>
    </citation>
    <scope>NUCLEOTIDE SEQUENCE [LARGE SCALE GENOMIC DNA]</scope>
    <source>
        <strain evidence="2 3">DSM 15131</strain>
    </source>
</reference>
<feature type="transmembrane region" description="Helical" evidence="1">
    <location>
        <begin position="157"/>
        <end position="181"/>
    </location>
</feature>
<name>A0A7Y9ZHK3_9ACTN</name>
<keyword evidence="2" id="KW-0560">Oxidoreductase</keyword>
<evidence type="ECO:0000313" key="2">
    <source>
        <dbReference type="EMBL" id="NYI45597.1"/>
    </source>
</evidence>
<feature type="transmembrane region" description="Helical" evidence="1">
    <location>
        <begin position="107"/>
        <end position="137"/>
    </location>
</feature>
<keyword evidence="1" id="KW-1133">Transmembrane helix</keyword>
<dbReference type="Proteomes" id="UP000562045">
    <property type="component" value="Unassembled WGS sequence"/>
</dbReference>
<protein>
    <submittedName>
        <fullName evidence="2">Thiosulfate dehydrogenase [quinone] large subunit</fullName>
        <ecNumber evidence="2">1.8.5.2</ecNumber>
    </submittedName>
</protein>
<organism evidence="2 3">
    <name type="scientific">Nocardioides aromaticivorans</name>
    <dbReference type="NCBI Taxonomy" id="200618"/>
    <lineage>
        <taxon>Bacteria</taxon>
        <taxon>Bacillati</taxon>
        <taxon>Actinomycetota</taxon>
        <taxon>Actinomycetes</taxon>
        <taxon>Propionibacteriales</taxon>
        <taxon>Nocardioidaceae</taxon>
        <taxon>Nocardioides</taxon>
    </lineage>
</organism>
<sequence length="194" mass="20656">MALLQRPTHLATMVERDIVTDGAARRGLAVLRLGFGLTFLWAFFDKLLALGYATGVNGETGAVDRFGPDAWIHGGSPTFGFLTFGVPADNPFHDFFTGMAGDAWADWLFMIGLAGIGTALVLGIGVRITAVTGGALYLLMWLASMPLENNPVIDDHLIGAVALVVLALTLAGDTWGLGAAWARTSLVRRFPVLR</sequence>
<evidence type="ECO:0000313" key="3">
    <source>
        <dbReference type="Proteomes" id="UP000562045"/>
    </source>
</evidence>
<dbReference type="RefSeq" id="WP_257026883.1">
    <property type="nucleotide sequence ID" value="NZ_JACBZM010000001.1"/>
</dbReference>